<dbReference type="SUPFAM" id="SSF51905">
    <property type="entry name" value="FAD/NAD(P)-binding domain"/>
    <property type="match status" value="1"/>
</dbReference>
<keyword evidence="2" id="KW-1185">Reference proteome</keyword>
<dbReference type="EMBL" id="JACHMN010000002">
    <property type="protein sequence ID" value="MBB5870052.1"/>
    <property type="molecule type" value="Genomic_DNA"/>
</dbReference>
<accession>A0A841BTH9</accession>
<dbReference type="AlphaFoldDB" id="A0A841BTH9"/>
<gene>
    <name evidence="1" type="ORF">F4553_003431</name>
</gene>
<comment type="caution">
    <text evidence="1">The sequence shown here is derived from an EMBL/GenBank/DDBJ whole genome shotgun (WGS) entry which is preliminary data.</text>
</comment>
<evidence type="ECO:0000313" key="2">
    <source>
        <dbReference type="Proteomes" id="UP000587527"/>
    </source>
</evidence>
<organism evidence="1 2">
    <name type="scientific">Allocatelliglobosispora scoriae</name>
    <dbReference type="NCBI Taxonomy" id="643052"/>
    <lineage>
        <taxon>Bacteria</taxon>
        <taxon>Bacillati</taxon>
        <taxon>Actinomycetota</taxon>
        <taxon>Actinomycetes</taxon>
        <taxon>Micromonosporales</taxon>
        <taxon>Micromonosporaceae</taxon>
        <taxon>Allocatelliglobosispora</taxon>
    </lineage>
</organism>
<reference evidence="1 2" key="1">
    <citation type="submission" date="2020-08" db="EMBL/GenBank/DDBJ databases">
        <title>Sequencing the genomes of 1000 actinobacteria strains.</title>
        <authorList>
            <person name="Klenk H.-P."/>
        </authorList>
    </citation>
    <scope>NUCLEOTIDE SEQUENCE [LARGE SCALE GENOMIC DNA]</scope>
    <source>
        <strain evidence="1 2">DSM 45362</strain>
    </source>
</reference>
<evidence type="ECO:0008006" key="3">
    <source>
        <dbReference type="Google" id="ProtNLM"/>
    </source>
</evidence>
<sequence>MSDLDGSVDNRPAESSLPLPPELEHADLWFDSVVAGAGIEVRQVPFVSVGGGIGSFVMADYLRVAGGLDVSEVRVLSRQTHPLQVYHHLARVSQIAEHGRIRSDSSSRPDNLWGFPSYALQEALQENRIGPLLQVLVEPVLADFYTPRLSKVVESVAREAARIRYQEMLVQGNVQAVRKRVGGGYFTVITPQVEGPITASRPAPAPIAYLSRDVHLAVGYPGLRFLPDLQEFRERYDFHHVVNAYEEHEHVYQALRLRPGTVLVRGGGIAASQVLDRLIQDRMRGGAQTRILHLFRTYVEQAHGPHAWARRPGGDGFAYQGFNYPKSVWGGQLRARMGDLEGQDRIDVYDEIGGTTTPWREQWQQQLEEGRNAGWYRAHTGTIRDLRLENDSVVARMSPPHDSVELNVDYVIDCTGLDGDIEDHPVLRDLLKHGGAQRNPLGRLDVDQSFRLRGSESGEGRIYASGAATYGGYFPGVDTFLGLQIAAQEVVYDLANRGHCDFMGPVRSTVEWFKWATGRQI</sequence>
<protein>
    <recommendedName>
        <fullName evidence="3">FHA domain-containing protein</fullName>
    </recommendedName>
</protein>
<evidence type="ECO:0000313" key="1">
    <source>
        <dbReference type="EMBL" id="MBB5870052.1"/>
    </source>
</evidence>
<name>A0A841BTH9_9ACTN</name>
<dbReference type="InterPro" id="IPR036188">
    <property type="entry name" value="FAD/NAD-bd_sf"/>
</dbReference>
<dbReference type="Gene3D" id="3.50.50.60">
    <property type="entry name" value="FAD/NAD(P)-binding domain"/>
    <property type="match status" value="1"/>
</dbReference>
<proteinExistence type="predicted"/>
<dbReference type="Proteomes" id="UP000587527">
    <property type="component" value="Unassembled WGS sequence"/>
</dbReference>